<accession>C3ZUK1</accession>
<dbReference type="InParanoid" id="C3ZUK1"/>
<protein>
    <submittedName>
        <fullName evidence="2">Uncharacterized protein</fullName>
    </submittedName>
</protein>
<proteinExistence type="predicted"/>
<sequence>MAPRRKAASSAPAKKKQRKEAEVSESEDVVPEEHDGTEEEAQETQGKPNNLEYAIADFYDSNKLFYDKGDPDYRNREKKRLLLQQFCSSPSILCALYYSFGDFFSTWRKKVPATVDEVEEDDDGSEDGDQVPGTSTGGETPCGSSGQKRNNPANKKKKSTTSFSVSDILEKFLQASEKEKKRTQQEVENIARDQQPLNERASWSHWITSTCFRIPPDHFQHYQRDIFEATLRWLPREPSVMSVPLPGPSAFPPPQSHGAPQSSVHALPTSGLSPGARRRPATVCHGVDAPCPAGHTS</sequence>
<dbReference type="EMBL" id="GG666684">
    <property type="protein sequence ID" value="EEN43713.1"/>
    <property type="molecule type" value="Genomic_DNA"/>
</dbReference>
<evidence type="ECO:0000256" key="1">
    <source>
        <dbReference type="SAM" id="MobiDB-lite"/>
    </source>
</evidence>
<feature type="compositionally biased region" description="Acidic residues" evidence="1">
    <location>
        <begin position="23"/>
        <end position="42"/>
    </location>
</feature>
<feature type="region of interest" description="Disordered" evidence="1">
    <location>
        <begin position="116"/>
        <end position="162"/>
    </location>
</feature>
<feature type="compositionally biased region" description="Basic residues" evidence="1">
    <location>
        <begin position="1"/>
        <end position="18"/>
    </location>
</feature>
<evidence type="ECO:0000313" key="2">
    <source>
        <dbReference type="EMBL" id="EEN43713.1"/>
    </source>
</evidence>
<dbReference type="eggNOG" id="ENOG502TKRR">
    <property type="taxonomic scope" value="Eukaryota"/>
</dbReference>
<feature type="compositionally biased region" description="Polar residues" evidence="1">
    <location>
        <begin position="132"/>
        <end position="153"/>
    </location>
</feature>
<reference evidence="2" key="1">
    <citation type="journal article" date="2008" name="Nature">
        <title>The amphioxus genome and the evolution of the chordate karyotype.</title>
        <authorList>
            <consortium name="US DOE Joint Genome Institute (JGI-PGF)"/>
            <person name="Putnam N.H."/>
            <person name="Butts T."/>
            <person name="Ferrier D.E.K."/>
            <person name="Furlong R.F."/>
            <person name="Hellsten U."/>
            <person name="Kawashima T."/>
            <person name="Robinson-Rechavi M."/>
            <person name="Shoguchi E."/>
            <person name="Terry A."/>
            <person name="Yu J.-K."/>
            <person name="Benito-Gutierrez E.L."/>
            <person name="Dubchak I."/>
            <person name="Garcia-Fernandez J."/>
            <person name="Gibson-Brown J.J."/>
            <person name="Grigoriev I.V."/>
            <person name="Horton A.C."/>
            <person name="de Jong P.J."/>
            <person name="Jurka J."/>
            <person name="Kapitonov V.V."/>
            <person name="Kohara Y."/>
            <person name="Kuroki Y."/>
            <person name="Lindquist E."/>
            <person name="Lucas S."/>
            <person name="Osoegawa K."/>
            <person name="Pennacchio L.A."/>
            <person name="Salamov A.A."/>
            <person name="Satou Y."/>
            <person name="Sauka-Spengler T."/>
            <person name="Schmutz J."/>
            <person name="Shin-I T."/>
            <person name="Toyoda A."/>
            <person name="Bronner-Fraser M."/>
            <person name="Fujiyama A."/>
            <person name="Holland L.Z."/>
            <person name="Holland P.W.H."/>
            <person name="Satoh N."/>
            <person name="Rokhsar D.S."/>
        </authorList>
    </citation>
    <scope>NUCLEOTIDE SEQUENCE [LARGE SCALE GENOMIC DNA]</scope>
    <source>
        <strain evidence="2">S238N-H82</strain>
        <tissue evidence="2">Testes</tissue>
    </source>
</reference>
<feature type="region of interest" description="Disordered" evidence="1">
    <location>
        <begin position="247"/>
        <end position="284"/>
    </location>
</feature>
<feature type="region of interest" description="Disordered" evidence="1">
    <location>
        <begin position="1"/>
        <end position="49"/>
    </location>
</feature>
<feature type="compositionally biased region" description="Acidic residues" evidence="1">
    <location>
        <begin position="116"/>
        <end position="129"/>
    </location>
</feature>
<dbReference type="AlphaFoldDB" id="C3ZUK1"/>
<gene>
    <name evidence="2" type="ORF">BRAFLDRAFT_94605</name>
</gene>
<name>C3ZUK1_BRAFL</name>
<organism>
    <name type="scientific">Branchiostoma floridae</name>
    <name type="common">Florida lancelet</name>
    <name type="synonym">Amphioxus</name>
    <dbReference type="NCBI Taxonomy" id="7739"/>
    <lineage>
        <taxon>Eukaryota</taxon>
        <taxon>Metazoa</taxon>
        <taxon>Chordata</taxon>
        <taxon>Cephalochordata</taxon>
        <taxon>Leptocardii</taxon>
        <taxon>Amphioxiformes</taxon>
        <taxon>Branchiostomatidae</taxon>
        <taxon>Branchiostoma</taxon>
    </lineage>
</organism>